<dbReference type="PANTHER" id="PTHR42928">
    <property type="entry name" value="TRICARBOXYLATE-BINDING PROTEIN"/>
    <property type="match status" value="1"/>
</dbReference>
<name>A0A261S5J7_9BORD</name>
<dbReference type="InterPro" id="IPR005064">
    <property type="entry name" value="BUG"/>
</dbReference>
<sequence>MALAVPLAAAALPARAGWPDKPVTLVVPFPPGGSNDIVARIISRDLAKALGQPIIIDNRGGAGGDLGAAYVARQKPDGYTLLITSSTFASNAAIRHNLPFDPIKSFAPIGSLAHSPLIVAVNNEFPASSPQELIARIREHPGKYNYASSGIGSLNQFSAELLKVRGGDLQIAHVPYKGVGSLVSDLIGDRVQVYIASAPVVLPMVNDGKIKGIGITSLAPSPVAPGLPTIASALPGYEYETWWGVLAPAGTPAPIVERVNAALNEVVADPEIKTQLLKQGAEPMGGTPARFAALIASEIKRLRELAAQQHIVEQ</sequence>
<reference evidence="3" key="1">
    <citation type="submission" date="2017-05" db="EMBL/GenBank/DDBJ databases">
        <title>Complete and WGS of Bordetella genogroups.</title>
        <authorList>
            <person name="Spilker T."/>
            <person name="Lipuma J."/>
        </authorList>
    </citation>
    <scope>NUCLEOTIDE SEQUENCE [LARGE SCALE GENOMIC DNA]</scope>
    <source>
        <strain evidence="3">AU16122</strain>
    </source>
</reference>
<dbReference type="Pfam" id="PF03401">
    <property type="entry name" value="TctC"/>
    <property type="match status" value="1"/>
</dbReference>
<proteinExistence type="inferred from homology"/>
<gene>
    <name evidence="2" type="ORF">CAL29_24345</name>
</gene>
<dbReference type="PANTHER" id="PTHR42928:SF5">
    <property type="entry name" value="BLR1237 PROTEIN"/>
    <property type="match status" value="1"/>
</dbReference>
<protein>
    <recommendedName>
        <fullName evidence="4">LacI family transcriptional regulator</fullName>
    </recommendedName>
</protein>
<comment type="similarity">
    <text evidence="1">Belongs to the UPF0065 (bug) family.</text>
</comment>
<evidence type="ECO:0000256" key="1">
    <source>
        <dbReference type="ARBA" id="ARBA00006987"/>
    </source>
</evidence>
<evidence type="ECO:0000313" key="3">
    <source>
        <dbReference type="Proteomes" id="UP000216020"/>
    </source>
</evidence>
<evidence type="ECO:0008006" key="4">
    <source>
        <dbReference type="Google" id="ProtNLM"/>
    </source>
</evidence>
<dbReference type="PIRSF" id="PIRSF017082">
    <property type="entry name" value="YflP"/>
    <property type="match status" value="1"/>
</dbReference>
<dbReference type="Gene3D" id="3.40.190.150">
    <property type="entry name" value="Bordetella uptake gene, domain 1"/>
    <property type="match status" value="1"/>
</dbReference>
<accession>A0A261S5J7</accession>
<dbReference type="SUPFAM" id="SSF53850">
    <property type="entry name" value="Periplasmic binding protein-like II"/>
    <property type="match status" value="1"/>
</dbReference>
<dbReference type="AlphaFoldDB" id="A0A261S5J7"/>
<dbReference type="Gene3D" id="3.40.190.10">
    <property type="entry name" value="Periplasmic binding protein-like II"/>
    <property type="match status" value="1"/>
</dbReference>
<dbReference type="CDD" id="cd13578">
    <property type="entry name" value="PBP2_Bug27"/>
    <property type="match status" value="1"/>
</dbReference>
<evidence type="ECO:0000313" key="2">
    <source>
        <dbReference type="EMBL" id="OZI32465.1"/>
    </source>
</evidence>
<organism evidence="2 3">
    <name type="scientific">Bordetella genomosp. 10</name>
    <dbReference type="NCBI Taxonomy" id="1416804"/>
    <lineage>
        <taxon>Bacteria</taxon>
        <taxon>Pseudomonadati</taxon>
        <taxon>Pseudomonadota</taxon>
        <taxon>Betaproteobacteria</taxon>
        <taxon>Burkholderiales</taxon>
        <taxon>Alcaligenaceae</taxon>
        <taxon>Bordetella</taxon>
    </lineage>
</organism>
<dbReference type="InterPro" id="IPR042100">
    <property type="entry name" value="Bug_dom1"/>
</dbReference>
<keyword evidence="3" id="KW-1185">Reference proteome</keyword>
<dbReference type="Proteomes" id="UP000216020">
    <property type="component" value="Unassembled WGS sequence"/>
</dbReference>
<comment type="caution">
    <text evidence="2">The sequence shown here is derived from an EMBL/GenBank/DDBJ whole genome shotgun (WGS) entry which is preliminary data.</text>
</comment>
<dbReference type="EMBL" id="NEVM01000005">
    <property type="protein sequence ID" value="OZI32465.1"/>
    <property type="molecule type" value="Genomic_DNA"/>
</dbReference>